<dbReference type="GO" id="GO:0007219">
    <property type="term" value="P:Notch signaling pathway"/>
    <property type="evidence" value="ECO:0007669"/>
    <property type="project" value="TreeGrafter"/>
</dbReference>
<keyword evidence="6" id="KW-1133">Transmembrane helix</keyword>
<accession>A0A9D3M5X9</accession>
<feature type="region of interest" description="Disordered" evidence="5">
    <location>
        <begin position="642"/>
        <end position="661"/>
    </location>
</feature>
<comment type="caution">
    <text evidence="10">The sequence shown here is derived from an EMBL/GenBank/DDBJ whole genome shotgun (WGS) entry which is preliminary data.</text>
</comment>
<evidence type="ECO:0000259" key="8">
    <source>
        <dbReference type="PROSITE" id="PS50923"/>
    </source>
</evidence>
<feature type="domain" description="Link" evidence="9">
    <location>
        <begin position="31"/>
        <end position="126"/>
    </location>
</feature>
<keyword evidence="6" id="KW-0472">Membrane</keyword>
<dbReference type="InterPro" id="IPR000538">
    <property type="entry name" value="Link_dom"/>
</dbReference>
<evidence type="ECO:0000313" key="11">
    <source>
        <dbReference type="Proteomes" id="UP001044222"/>
    </source>
</evidence>
<dbReference type="EMBL" id="JAFIRN010000009">
    <property type="protein sequence ID" value="KAG5842212.1"/>
    <property type="molecule type" value="Genomic_DNA"/>
</dbReference>
<keyword evidence="2 7" id="KW-0732">Signal</keyword>
<dbReference type="InterPro" id="IPR035976">
    <property type="entry name" value="Sushi/SCR/CCP_sf"/>
</dbReference>
<feature type="compositionally biased region" description="Acidic residues" evidence="5">
    <location>
        <begin position="495"/>
        <end position="509"/>
    </location>
</feature>
<dbReference type="PANTHER" id="PTHR32493:SF0">
    <property type="entry name" value="SUSHI DOMAIN-CONTAINING PROTEIN 5"/>
    <property type="match status" value="1"/>
</dbReference>
<dbReference type="InterPro" id="IPR053298">
    <property type="entry name" value="Sushi_domain_protein"/>
</dbReference>
<keyword evidence="3" id="KW-1015">Disulfide bond</keyword>
<name>A0A9D3M5X9_ANGAN</name>
<evidence type="ECO:0000256" key="7">
    <source>
        <dbReference type="SAM" id="SignalP"/>
    </source>
</evidence>
<feature type="chain" id="PRO_5039260906" description="Sushi domain-containing protein" evidence="7">
    <location>
        <begin position="29"/>
        <end position="751"/>
    </location>
</feature>
<evidence type="ECO:0000256" key="2">
    <source>
        <dbReference type="ARBA" id="ARBA00022729"/>
    </source>
</evidence>
<dbReference type="Proteomes" id="UP001044222">
    <property type="component" value="Chromosome 9"/>
</dbReference>
<evidence type="ECO:0000256" key="6">
    <source>
        <dbReference type="SAM" id="Phobius"/>
    </source>
</evidence>
<evidence type="ECO:0000259" key="9">
    <source>
        <dbReference type="PROSITE" id="PS50963"/>
    </source>
</evidence>
<sequence length="751" mass="81153">MARNCYRNHIFFQLFGCLTCLTITSVRADGRVFLLESGNVTDVGNERLAQGTCSSQGARLASADELRHAVTECSFSVCARGWLAGPSIGTIVCTNVGGGQKGMKVMDVIVENATAVSRHLDVFCIKDKDDPCGDPPSFPHTTLQGHTGFEMGDELLYTCIPGYVMPNGRTAFSLLCDSCGVWYGLVQLCIKDETEAHIDYEDKFPDETHVFKDPEEDEEGDPEGAHFSNGAHDGVELEHAVHRGVEQEGVAHEDLDYEGMEQDRADHEAADYGVVQESEPDKDLDYEGVEQKSVAVEGLDHEGEQQQDVTHEGIGQEGVEQELGDRPEEVSMTENEAQQEGGVEGNRDMVEDEVEEVEDSTDRGDQQPTTVTDAPVSLLSQKHLFWFPSDTFHEEEAPEDTDEPAAAETDSVPAEGDNHIGLKPSESDMGGVTVPQELDDFDVGLPTGQPQNGTRGEAGETITTSDESWLDGYPITQEAEEDGDEGEKIGSTGAGEEEQEDEEEEEVDPVTDSPNHVEISQPDASSSVPSDDVTQIVASPTRPVDYGIKHKPAALTPTSPPENVSSSAEDVEPELTTAPSAVEQTEATTTATDGAVAPDFAILDRDAAVAPTAPWETTASLYPFLDHLPGPTDQEDVTVPYQDHQESATESPDEFPGTSLHDERMESNLTQEGTGAKLLPTGEPCLGDACPSGVGRGPVIAIIIVAICALIMATALAVWCYKKRQQKSSVYKMNGKGQIRHPQQMEMQQKV</sequence>
<organism evidence="10 11">
    <name type="scientific">Anguilla anguilla</name>
    <name type="common">European freshwater eel</name>
    <name type="synonym">Muraena anguilla</name>
    <dbReference type="NCBI Taxonomy" id="7936"/>
    <lineage>
        <taxon>Eukaryota</taxon>
        <taxon>Metazoa</taxon>
        <taxon>Chordata</taxon>
        <taxon>Craniata</taxon>
        <taxon>Vertebrata</taxon>
        <taxon>Euteleostomi</taxon>
        <taxon>Actinopterygii</taxon>
        <taxon>Neopterygii</taxon>
        <taxon>Teleostei</taxon>
        <taxon>Anguilliformes</taxon>
        <taxon>Anguillidae</taxon>
        <taxon>Anguilla</taxon>
    </lineage>
</organism>
<feature type="signal peptide" evidence="7">
    <location>
        <begin position="1"/>
        <end position="28"/>
    </location>
</feature>
<dbReference type="PANTHER" id="PTHR32493">
    <property type="entry name" value="SUSHI DOMAIN-CONTAINING PROTEIN 5"/>
    <property type="match status" value="1"/>
</dbReference>
<feature type="transmembrane region" description="Helical" evidence="6">
    <location>
        <begin position="699"/>
        <end position="721"/>
    </location>
</feature>
<dbReference type="InterPro" id="IPR016187">
    <property type="entry name" value="CTDL_fold"/>
</dbReference>
<dbReference type="SMART" id="SM00032">
    <property type="entry name" value="CCP"/>
    <property type="match status" value="1"/>
</dbReference>
<evidence type="ECO:0000256" key="1">
    <source>
        <dbReference type="ARBA" id="ARBA00022659"/>
    </source>
</evidence>
<evidence type="ECO:0000256" key="4">
    <source>
        <dbReference type="PROSITE-ProRule" id="PRU00302"/>
    </source>
</evidence>
<comment type="caution">
    <text evidence="4">Lacks conserved residue(s) required for the propagation of feature annotation.</text>
</comment>
<feature type="compositionally biased region" description="Low complexity" evidence="5">
    <location>
        <begin position="520"/>
        <end position="533"/>
    </location>
</feature>
<keyword evidence="11" id="KW-1185">Reference proteome</keyword>
<dbReference type="SUPFAM" id="SSF57535">
    <property type="entry name" value="Complement control module/SCR domain"/>
    <property type="match status" value="1"/>
</dbReference>
<dbReference type="InterPro" id="IPR016186">
    <property type="entry name" value="C-type_lectin-like/link_sf"/>
</dbReference>
<dbReference type="PROSITE" id="PS50923">
    <property type="entry name" value="SUSHI"/>
    <property type="match status" value="1"/>
</dbReference>
<feature type="region of interest" description="Disordered" evidence="5">
    <location>
        <begin position="211"/>
        <end position="230"/>
    </location>
</feature>
<dbReference type="CDD" id="cd00033">
    <property type="entry name" value="CCP"/>
    <property type="match status" value="1"/>
</dbReference>
<evidence type="ECO:0000313" key="10">
    <source>
        <dbReference type="EMBL" id="KAG5842212.1"/>
    </source>
</evidence>
<dbReference type="PROSITE" id="PS50963">
    <property type="entry name" value="LINK_2"/>
    <property type="match status" value="1"/>
</dbReference>
<dbReference type="SUPFAM" id="SSF56436">
    <property type="entry name" value="C-type lectin-like"/>
    <property type="match status" value="1"/>
</dbReference>
<gene>
    <name evidence="10" type="ORF">ANANG_G00175260</name>
</gene>
<evidence type="ECO:0000256" key="3">
    <source>
        <dbReference type="ARBA" id="ARBA00023157"/>
    </source>
</evidence>
<dbReference type="GO" id="GO:0005540">
    <property type="term" value="F:hyaluronic acid binding"/>
    <property type="evidence" value="ECO:0007669"/>
    <property type="project" value="InterPro"/>
</dbReference>
<dbReference type="Pfam" id="PF00193">
    <property type="entry name" value="Xlink"/>
    <property type="match status" value="1"/>
</dbReference>
<dbReference type="FunFam" id="3.10.100.10:FF:000058">
    <property type="entry name" value="Sushi domain-containing protein 5"/>
    <property type="match status" value="1"/>
</dbReference>
<reference evidence="10" key="1">
    <citation type="submission" date="2021-01" db="EMBL/GenBank/DDBJ databases">
        <title>A chromosome-scale assembly of European eel, Anguilla anguilla.</title>
        <authorList>
            <person name="Henkel C."/>
            <person name="Jong-Raadsen S.A."/>
            <person name="Dufour S."/>
            <person name="Weltzien F.-A."/>
            <person name="Palstra A.P."/>
            <person name="Pelster B."/>
            <person name="Spaink H.P."/>
            <person name="Van Den Thillart G.E."/>
            <person name="Jansen H."/>
            <person name="Zahm M."/>
            <person name="Klopp C."/>
            <person name="Cedric C."/>
            <person name="Louis A."/>
            <person name="Berthelot C."/>
            <person name="Parey E."/>
            <person name="Roest Crollius H."/>
            <person name="Montfort J."/>
            <person name="Robinson-Rechavi M."/>
            <person name="Bucao C."/>
            <person name="Bouchez O."/>
            <person name="Gislard M."/>
            <person name="Lluch J."/>
            <person name="Milhes M."/>
            <person name="Lampietro C."/>
            <person name="Lopez Roques C."/>
            <person name="Donnadieu C."/>
            <person name="Braasch I."/>
            <person name="Desvignes T."/>
            <person name="Postlethwait J."/>
            <person name="Bobe J."/>
            <person name="Guiguen Y."/>
            <person name="Dirks R."/>
        </authorList>
    </citation>
    <scope>NUCLEOTIDE SEQUENCE</scope>
    <source>
        <strain evidence="10">Tag_6206</strain>
        <tissue evidence="10">Liver</tissue>
    </source>
</reference>
<keyword evidence="1 4" id="KW-0768">Sushi</keyword>
<dbReference type="Gene3D" id="2.10.70.10">
    <property type="entry name" value="Complement Module, domain 1"/>
    <property type="match status" value="1"/>
</dbReference>
<protein>
    <recommendedName>
        <fullName evidence="12">Sushi domain-containing protein</fullName>
    </recommendedName>
</protein>
<dbReference type="GO" id="GO:0007155">
    <property type="term" value="P:cell adhesion"/>
    <property type="evidence" value="ECO:0007669"/>
    <property type="project" value="InterPro"/>
</dbReference>
<feature type="compositionally biased region" description="Acidic residues" evidence="5">
    <location>
        <begin position="350"/>
        <end position="359"/>
    </location>
</feature>
<feature type="domain" description="Sushi" evidence="8">
    <location>
        <begin position="130"/>
        <end position="191"/>
    </location>
</feature>
<dbReference type="Gene3D" id="3.10.100.10">
    <property type="entry name" value="Mannose-Binding Protein A, subunit A"/>
    <property type="match status" value="1"/>
</dbReference>
<keyword evidence="6" id="KW-0812">Transmembrane</keyword>
<proteinExistence type="predicted"/>
<dbReference type="FunFam" id="2.10.70.10:FF:000050">
    <property type="entry name" value="sushi domain-containing protein 5"/>
    <property type="match status" value="1"/>
</dbReference>
<evidence type="ECO:0008006" key="12">
    <source>
        <dbReference type="Google" id="ProtNLM"/>
    </source>
</evidence>
<feature type="compositionally biased region" description="Acidic residues" evidence="5">
    <location>
        <begin position="396"/>
        <end position="405"/>
    </location>
</feature>
<feature type="region of interest" description="Disordered" evidence="5">
    <location>
        <begin position="302"/>
        <end position="589"/>
    </location>
</feature>
<dbReference type="SMART" id="SM00445">
    <property type="entry name" value="LINK"/>
    <property type="match status" value="1"/>
</dbReference>
<dbReference type="Pfam" id="PF00084">
    <property type="entry name" value="Sushi"/>
    <property type="match status" value="1"/>
</dbReference>
<dbReference type="AlphaFoldDB" id="A0A9D3M5X9"/>
<dbReference type="InterPro" id="IPR000436">
    <property type="entry name" value="Sushi_SCR_CCP_dom"/>
</dbReference>
<evidence type="ECO:0000256" key="5">
    <source>
        <dbReference type="SAM" id="MobiDB-lite"/>
    </source>
</evidence>